<name>A0A0F3N8U0_ANAPH</name>
<dbReference type="AlphaFoldDB" id="A0A0F3N8U0"/>
<evidence type="ECO:0000313" key="2">
    <source>
        <dbReference type="EMBL" id="KJV64131.1"/>
    </source>
</evidence>
<organism evidence="2 3">
    <name type="scientific">Anaplasma phagocytophilum str. ApMUC09</name>
    <dbReference type="NCBI Taxonomy" id="1359152"/>
    <lineage>
        <taxon>Bacteria</taxon>
        <taxon>Pseudomonadati</taxon>
        <taxon>Pseudomonadota</taxon>
        <taxon>Alphaproteobacteria</taxon>
        <taxon>Rickettsiales</taxon>
        <taxon>Anaplasmataceae</taxon>
        <taxon>Anaplasma</taxon>
        <taxon>phagocytophilum group</taxon>
    </lineage>
</organism>
<accession>A0A0F3N8U0</accession>
<proteinExistence type="predicted"/>
<protein>
    <submittedName>
        <fullName evidence="2">Uncharacterized protein</fullName>
    </submittedName>
</protein>
<dbReference type="Proteomes" id="UP000033441">
    <property type="component" value="Unassembled WGS sequence"/>
</dbReference>
<gene>
    <name evidence="2" type="ORF">APHMUC_0017</name>
</gene>
<reference evidence="2 3" key="1">
    <citation type="submission" date="2015-02" db="EMBL/GenBank/DDBJ databases">
        <title>Genome Sequencing of Rickettsiales.</title>
        <authorList>
            <person name="Daugherty S.C."/>
            <person name="Su Q."/>
            <person name="Abolude K."/>
            <person name="Beier-Sexton M."/>
            <person name="Carlyon J.A."/>
            <person name="Carter R."/>
            <person name="Day N.P."/>
            <person name="Dumler S.J."/>
            <person name="Dyachenko V."/>
            <person name="Godinez A."/>
            <person name="Kurtti T.J."/>
            <person name="Lichay M."/>
            <person name="Mullins K.E."/>
            <person name="Ott S."/>
            <person name="Pappas-Brown V."/>
            <person name="Paris D.H."/>
            <person name="Patel P."/>
            <person name="Richards A.L."/>
            <person name="Sadzewicz L."/>
            <person name="Sears K."/>
            <person name="Seidman D."/>
            <person name="Sengamalay N."/>
            <person name="Stenos J."/>
            <person name="Tallon L.J."/>
            <person name="Vincent G."/>
            <person name="Fraser C.M."/>
            <person name="Munderloh U."/>
            <person name="Dunning-Hotopp J.C."/>
        </authorList>
    </citation>
    <scope>NUCLEOTIDE SEQUENCE [LARGE SCALE GENOMIC DNA]</scope>
    <source>
        <strain evidence="2 3">ApMUC09</strain>
    </source>
</reference>
<dbReference type="PATRIC" id="fig|1359152.3.peg.18"/>
<evidence type="ECO:0000313" key="3">
    <source>
        <dbReference type="Proteomes" id="UP000033441"/>
    </source>
</evidence>
<comment type="caution">
    <text evidence="2">The sequence shown here is derived from an EMBL/GenBank/DDBJ whole genome shotgun (WGS) entry which is preliminary data.</text>
</comment>
<evidence type="ECO:0000256" key="1">
    <source>
        <dbReference type="SAM" id="MobiDB-lite"/>
    </source>
</evidence>
<feature type="region of interest" description="Disordered" evidence="1">
    <location>
        <begin position="1"/>
        <end position="43"/>
    </location>
</feature>
<dbReference type="EMBL" id="LANV01000001">
    <property type="protein sequence ID" value="KJV64131.1"/>
    <property type="molecule type" value="Genomic_DNA"/>
</dbReference>
<feature type="compositionally biased region" description="Polar residues" evidence="1">
    <location>
        <begin position="1"/>
        <end position="10"/>
    </location>
</feature>
<sequence length="43" mass="4468">MTLEASSALQEAQVVASHRSRTPSNDDLRGQFCAARGAGGSFS</sequence>